<sequence>MTPALTGTAPFTVTASRDYDPEVGTLPAMSLGRYEIDMTGGEAARRLFAAGARHVTLPRPVDVTDPADAAWTVRALSFVGALTSMAVSVDWQLHTGPDPDAWRHFSHLHPPTAVLGPADPAATALAWRGTYYICKCIHRHGPGFIQVRDRRYGELRRFTIDEPEYHEAVETLTDGAPVDAVPAPVLDDLMAETLVLRFGDHLWWAPYRVRRWSEAPLVI</sequence>
<dbReference type="InterPro" id="IPR043863">
    <property type="entry name" value="DUF5825"/>
</dbReference>
<dbReference type="Proteomes" id="UP000217676">
    <property type="component" value="Chromosome"/>
</dbReference>
<protein>
    <submittedName>
        <fullName evidence="1">Uncharacterized protein</fullName>
    </submittedName>
</protein>
<dbReference type="AlphaFoldDB" id="A0A160NZI5"/>
<name>A0A160NZI5_STRLU</name>
<gene>
    <name evidence="1" type="ORF">SLA_2514</name>
</gene>
<organism evidence="1 2">
    <name type="scientific">Streptomyces laurentii</name>
    <dbReference type="NCBI Taxonomy" id="39478"/>
    <lineage>
        <taxon>Bacteria</taxon>
        <taxon>Bacillati</taxon>
        <taxon>Actinomycetota</taxon>
        <taxon>Actinomycetes</taxon>
        <taxon>Kitasatosporales</taxon>
        <taxon>Streptomycetaceae</taxon>
        <taxon>Streptomyces</taxon>
    </lineage>
</organism>
<proteinExistence type="predicted"/>
<dbReference type="Pfam" id="PF19142">
    <property type="entry name" value="DUF5825"/>
    <property type="match status" value="1"/>
</dbReference>
<evidence type="ECO:0000313" key="1">
    <source>
        <dbReference type="EMBL" id="BAU83441.1"/>
    </source>
</evidence>
<reference evidence="1 2" key="1">
    <citation type="journal article" date="2016" name="Genome Announc.">
        <title>Complete Genome Sequence of Thiostrepton-Producing Streptomyces laurentii ATCC 31255.</title>
        <authorList>
            <person name="Doi K."/>
            <person name="Fujino Y."/>
            <person name="Nagayoshi Y."/>
            <person name="Ohshima T."/>
            <person name="Ogata S."/>
        </authorList>
    </citation>
    <scope>NUCLEOTIDE SEQUENCE [LARGE SCALE GENOMIC DNA]</scope>
    <source>
        <strain evidence="1 2">ATCC 31255</strain>
    </source>
</reference>
<keyword evidence="2" id="KW-1185">Reference proteome</keyword>
<evidence type="ECO:0000313" key="2">
    <source>
        <dbReference type="Proteomes" id="UP000217676"/>
    </source>
</evidence>
<dbReference type="KEGG" id="slau:SLA_2514"/>
<accession>A0A160NZI5</accession>
<dbReference type="EMBL" id="AP017424">
    <property type="protein sequence ID" value="BAU83441.1"/>
    <property type="molecule type" value="Genomic_DNA"/>
</dbReference>